<feature type="region of interest" description="Disordered" evidence="6">
    <location>
        <begin position="1558"/>
        <end position="1594"/>
    </location>
</feature>
<dbReference type="InterPro" id="IPR052455">
    <property type="entry name" value="Tricalbin_domain"/>
</dbReference>
<protein>
    <recommendedName>
        <fullName evidence="12">C2 domain-containing protein</fullName>
    </recommendedName>
</protein>
<feature type="domain" description="C2" evidence="8">
    <location>
        <begin position="727"/>
        <end position="847"/>
    </location>
</feature>
<comment type="subcellular location">
    <subcellularLocation>
        <location evidence="1">Membrane</location>
    </subcellularLocation>
</comment>
<dbReference type="InterPro" id="IPR035892">
    <property type="entry name" value="C2_domain_sf"/>
</dbReference>
<keyword evidence="7" id="KW-1133">Transmembrane helix</keyword>
<dbReference type="PANTHER" id="PTHR46980:SF2">
    <property type="entry name" value="TRICALBIN-1-RELATED"/>
    <property type="match status" value="1"/>
</dbReference>
<dbReference type="PROSITE" id="PS51847">
    <property type="entry name" value="SMP"/>
    <property type="match status" value="1"/>
</dbReference>
<feature type="transmembrane region" description="Helical" evidence="7">
    <location>
        <begin position="207"/>
        <end position="236"/>
    </location>
</feature>
<dbReference type="Pfam" id="PF00168">
    <property type="entry name" value="C2"/>
    <property type="match status" value="5"/>
</dbReference>
<feature type="region of interest" description="Disordered" evidence="6">
    <location>
        <begin position="1346"/>
        <end position="1434"/>
    </location>
</feature>
<accession>A0A2T9ZDU2</accession>
<feature type="region of interest" description="Disordered" evidence="6">
    <location>
        <begin position="1"/>
        <end position="75"/>
    </location>
</feature>
<feature type="compositionally biased region" description="Polar residues" evidence="6">
    <location>
        <begin position="1393"/>
        <end position="1415"/>
    </location>
</feature>
<dbReference type="InterPro" id="IPR000008">
    <property type="entry name" value="C2_dom"/>
</dbReference>
<sequence>MSSPFESRKFDPLPNIPGDDSNLYSSQNMPNKPNMPNEPNMPNGPTSLGSAAGSTPIPLNSPNSPQTEVFVTPEPVIKPPTPILFSAQPNPLPPPSPFKLETSSETGFIVVRKPRKLPAKPSDTSGFTRVSTISDAKTTGADSIQSPSLLKALGKKLKPEEKSLVGWEEVGEYEATGPKRIPSTPGELVQYLDNTGMWRNCAGLFSLLFFVFLLTKLGFGLFGFVIVSAFGGQWYYNSVTRFRRAARDDIKRSMELDKLVENGESAGWMNEFLSRFWLSYEPVLSATVVQIAEGILDQQTPAFLDSLKLTTFTLGSKAPRIESIQTYSDVESRDLIVMDWETSFTPNDILDMPRALLKDRVNPKVELSVRVGKGIVGAALPILVENMVFRGKLQVRLYLTKQFPHVKTAEVSFVQKPLIDFVLKPVGGNTFGFDIAHIPGLRDFIMTIVHSSLGPMLYAPNYFTLDIDSLLNGTVPKIDGACGIAIINLLSAKNLPKADTFGKSDPYVLFSVPGKPDHVLKSTRKEGTLNPVWNETLILFIFSEEDDINFDIYDWNQVGKDDFLGSAKMSMKELLDNEGQVESTLPLKNKAKNAGDLSVKVSYYPVAKSARDLASNASAGKKMNVSAEAYLDQTKLISCPEFKKSDSPVWELGKEVFVVNQATSMLNIVIKNNGRQIGTVKLSVLELVQRRAEVDPQNTSQGTDWLQIPGLSKGQVRVEAIWKPILIEPDVLSALGSNKLPLAPPVGMAKFTIMSAKGLRLDSGQSQSLNTFVNVQTLQKVIGQTYVAENTSEPIWNHVICVPVIRAKQSFTLECASFNKSGATKVIGDVVVPLGRFIGDKISENKLTVTYSILEPIELKSHIRGHGKKGDGRLIYKAEFIPLVNLCPKALQKSAAKKSSTPEVSKENSPVVDEDKSKTESVDQSLLNSKQDDLPEDTFEISNEIPGMDEPKDFEKFPRLPNIDYSQFTSGIVSVAILAVRNLPKAYSGVSILTVLDKNLDLPIHKTSYSRRNGQSHEWENETFMFVASEIDLNRIRFQVSSLIPGSSESLNLGKIDESIKNLILRNCFNQPDPVWIPLDEQTGEVLLTLRFDPTEDPKLTAEESIANNGVLNLDIISGHNLPAADSSGTSDPYVNLSVNGAKVWKTDTVKKTLNPVWNARTNISIMNRKWVTLGFDVFDWNQIQSHDLLGSATLQLEDLALNKTVEKDLYFTGQTPGANSSYLKVRLMFTPCHVNRPKEGDSSIIAAVSSVAGAPITIIKSGSKLAGNLVAGGATKVAGGGIRAVTGSAKFVGSGAKAVGGGAMSAGASAFKAVGGVFGRKSKKDPERENTSEVNSIISRKSKVLISEAPSMKGGRGDSQSRQSAVATERKTPNIPASPNVPTIPSIPASPNVPTSPSIPTGSNVTTGSKNDSSPKSRKSISPGGENSSFPHPGILNVKIVDAEILDGKDRALYAKASINMRSLFKSKTEKKSAHSVWNESFSVPVLAGSDPLLQISIKENVRFGENKVLLDHLVDPFKELESSLASSDFSSSDVKEITLKSPVLRCTINLDYKQNRDPSFEHSHSNNVSEGSVKSKRKSVGSIASSIRRLGR</sequence>
<keyword evidence="3" id="KW-0445">Lipid transport</keyword>
<gene>
    <name evidence="10" type="ORF">BB560_002780</name>
</gene>
<dbReference type="STRING" id="133381.A0A2T9ZDU2"/>
<dbReference type="CDD" id="cd21678">
    <property type="entry name" value="SMP_TCB"/>
    <property type="match status" value="1"/>
</dbReference>
<evidence type="ECO:0000256" key="7">
    <source>
        <dbReference type="SAM" id="Phobius"/>
    </source>
</evidence>
<feature type="region of interest" description="Disordered" evidence="6">
    <location>
        <begin position="897"/>
        <end position="929"/>
    </location>
</feature>
<evidence type="ECO:0000259" key="8">
    <source>
        <dbReference type="PROSITE" id="PS50004"/>
    </source>
</evidence>
<keyword evidence="5 7" id="KW-0472">Membrane</keyword>
<dbReference type="GO" id="GO:0016020">
    <property type="term" value="C:membrane"/>
    <property type="evidence" value="ECO:0007669"/>
    <property type="project" value="UniProtKB-SubCell"/>
</dbReference>
<feature type="compositionally biased region" description="Polar residues" evidence="6">
    <location>
        <begin position="46"/>
        <end position="69"/>
    </location>
</feature>
<keyword evidence="7" id="KW-0812">Transmembrane</keyword>
<feature type="domain" description="C2" evidence="8">
    <location>
        <begin position="466"/>
        <end position="585"/>
    </location>
</feature>
<feature type="compositionally biased region" description="Basic and acidic residues" evidence="6">
    <location>
        <begin position="1"/>
        <end position="11"/>
    </location>
</feature>
<dbReference type="CDD" id="cd00030">
    <property type="entry name" value="C2"/>
    <property type="match status" value="1"/>
</dbReference>
<comment type="caution">
    <text evidence="10">The sequence shown here is derived from an EMBL/GenBank/DDBJ whole genome shotgun (WGS) entry which is preliminary data.</text>
</comment>
<evidence type="ECO:0000256" key="6">
    <source>
        <dbReference type="SAM" id="MobiDB-lite"/>
    </source>
</evidence>
<dbReference type="PANTHER" id="PTHR46980">
    <property type="entry name" value="TRICALBIN-1-RELATED"/>
    <property type="match status" value="1"/>
</dbReference>
<dbReference type="Gene3D" id="2.60.40.150">
    <property type="entry name" value="C2 domain"/>
    <property type="match status" value="4"/>
</dbReference>
<feature type="domain" description="C2" evidence="8">
    <location>
        <begin position="1414"/>
        <end position="1533"/>
    </location>
</feature>
<dbReference type="Pfam" id="PF25669">
    <property type="entry name" value="SMP_MUG190-like"/>
    <property type="match status" value="1"/>
</dbReference>
<reference evidence="10 11" key="1">
    <citation type="journal article" date="2018" name="MBio">
        <title>Comparative Genomics Reveals the Core Gene Toolbox for the Fungus-Insect Symbiosis.</title>
        <authorList>
            <person name="Wang Y."/>
            <person name="Stata M."/>
            <person name="Wang W."/>
            <person name="Stajich J.E."/>
            <person name="White M.M."/>
            <person name="Moncalvo J.M."/>
        </authorList>
    </citation>
    <scope>NUCLEOTIDE SEQUENCE [LARGE SCALE GENOMIC DNA]</scope>
    <source>
        <strain evidence="10 11">SC-DP-2</strain>
    </source>
</reference>
<keyword evidence="2" id="KW-0813">Transport</keyword>
<name>A0A2T9ZDU2_9FUNG</name>
<keyword evidence="4" id="KW-0446">Lipid-binding</keyword>
<dbReference type="InterPro" id="IPR031468">
    <property type="entry name" value="SMP_LBD"/>
</dbReference>
<proteinExistence type="predicted"/>
<dbReference type="GO" id="GO:0006869">
    <property type="term" value="P:lipid transport"/>
    <property type="evidence" value="ECO:0007669"/>
    <property type="project" value="UniProtKB-KW"/>
</dbReference>
<evidence type="ECO:0000256" key="2">
    <source>
        <dbReference type="ARBA" id="ARBA00022448"/>
    </source>
</evidence>
<dbReference type="OrthoDB" id="1029639at2759"/>
<dbReference type="PROSITE" id="PS50004">
    <property type="entry name" value="C2"/>
    <property type="match status" value="4"/>
</dbReference>
<evidence type="ECO:0000259" key="9">
    <source>
        <dbReference type="PROSITE" id="PS51847"/>
    </source>
</evidence>
<evidence type="ECO:0000256" key="5">
    <source>
        <dbReference type="ARBA" id="ARBA00023136"/>
    </source>
</evidence>
<dbReference type="SUPFAM" id="SSF49562">
    <property type="entry name" value="C2 domain (Calcium/lipid-binding domain, CaLB)"/>
    <property type="match status" value="4"/>
</dbReference>
<dbReference type="GO" id="GO:0008289">
    <property type="term" value="F:lipid binding"/>
    <property type="evidence" value="ECO:0007669"/>
    <property type="project" value="UniProtKB-KW"/>
</dbReference>
<evidence type="ECO:0000256" key="4">
    <source>
        <dbReference type="ARBA" id="ARBA00023121"/>
    </source>
</evidence>
<evidence type="ECO:0000256" key="3">
    <source>
        <dbReference type="ARBA" id="ARBA00023055"/>
    </source>
</evidence>
<evidence type="ECO:0000313" key="10">
    <source>
        <dbReference type="EMBL" id="PVV02756.1"/>
    </source>
</evidence>
<feature type="compositionally biased region" description="Low complexity" evidence="6">
    <location>
        <begin position="28"/>
        <end position="45"/>
    </location>
</feature>
<dbReference type="EMBL" id="MBFS01000341">
    <property type="protein sequence ID" value="PVV02756.1"/>
    <property type="molecule type" value="Genomic_DNA"/>
</dbReference>
<feature type="domain" description="C2" evidence="8">
    <location>
        <begin position="1094"/>
        <end position="1210"/>
    </location>
</feature>
<feature type="domain" description="SMP-LTD" evidence="9">
    <location>
        <begin position="262"/>
        <end position="468"/>
    </location>
</feature>
<keyword evidence="11" id="KW-1185">Reference proteome</keyword>
<dbReference type="Proteomes" id="UP000245609">
    <property type="component" value="Unassembled WGS sequence"/>
</dbReference>
<organism evidence="10 11">
    <name type="scientific">Smittium megazygosporum</name>
    <dbReference type="NCBI Taxonomy" id="133381"/>
    <lineage>
        <taxon>Eukaryota</taxon>
        <taxon>Fungi</taxon>
        <taxon>Fungi incertae sedis</taxon>
        <taxon>Zoopagomycota</taxon>
        <taxon>Kickxellomycotina</taxon>
        <taxon>Harpellomycetes</taxon>
        <taxon>Harpellales</taxon>
        <taxon>Legeriomycetaceae</taxon>
        <taxon>Smittium</taxon>
    </lineage>
</organism>
<evidence type="ECO:0008006" key="12">
    <source>
        <dbReference type="Google" id="ProtNLM"/>
    </source>
</evidence>
<evidence type="ECO:0000313" key="11">
    <source>
        <dbReference type="Proteomes" id="UP000245609"/>
    </source>
</evidence>
<evidence type="ECO:0000256" key="1">
    <source>
        <dbReference type="ARBA" id="ARBA00004370"/>
    </source>
</evidence>
<dbReference type="SMART" id="SM00239">
    <property type="entry name" value="C2"/>
    <property type="match status" value="4"/>
</dbReference>